<dbReference type="GO" id="GO:0009316">
    <property type="term" value="C:3-isopropylmalate dehydratase complex"/>
    <property type="evidence" value="ECO:0007669"/>
    <property type="project" value="InterPro"/>
</dbReference>
<keyword evidence="9" id="KW-0028">Amino-acid biosynthesis</keyword>
<dbReference type="SUPFAM" id="SSF52016">
    <property type="entry name" value="LeuD/IlvD-like"/>
    <property type="match status" value="1"/>
</dbReference>
<evidence type="ECO:0000313" key="15">
    <source>
        <dbReference type="EMBL" id="PZP40982.1"/>
    </source>
</evidence>
<dbReference type="Proteomes" id="UP000249645">
    <property type="component" value="Unassembled WGS sequence"/>
</dbReference>
<comment type="function">
    <text evidence="2">Catalyzes the isomerization between 2-isopropylmalate and 3-isopropylmalate, via the formation of 2-isopropylmaleate.</text>
</comment>
<dbReference type="EC" id="4.2.1.33" evidence="6"/>
<dbReference type="NCBIfam" id="NF002458">
    <property type="entry name" value="PRK01641.1"/>
    <property type="match status" value="1"/>
</dbReference>
<accession>A0A2W5GCB2</accession>
<dbReference type="FunFam" id="3.20.19.10:FF:000003">
    <property type="entry name" value="3-isopropylmalate dehydratase small subunit"/>
    <property type="match status" value="1"/>
</dbReference>
<evidence type="ECO:0000256" key="12">
    <source>
        <dbReference type="ARBA" id="ARBA00031631"/>
    </source>
</evidence>
<dbReference type="InterPro" id="IPR004431">
    <property type="entry name" value="3-IsopropMal_deHydase_ssu"/>
</dbReference>
<feature type="domain" description="Aconitase A/isopropylmalate dehydratase small subunit swivel" evidence="14">
    <location>
        <begin position="39"/>
        <end position="147"/>
    </location>
</feature>
<evidence type="ECO:0000256" key="8">
    <source>
        <dbReference type="ARBA" id="ARBA00022430"/>
    </source>
</evidence>
<evidence type="ECO:0000256" key="10">
    <source>
        <dbReference type="ARBA" id="ARBA00023239"/>
    </source>
</evidence>
<dbReference type="PANTHER" id="PTHR43345:SF5">
    <property type="entry name" value="3-ISOPROPYLMALATE DEHYDRATASE SMALL SUBUNIT"/>
    <property type="match status" value="1"/>
</dbReference>
<dbReference type="CDD" id="cd01577">
    <property type="entry name" value="IPMI_Swivel"/>
    <property type="match status" value="1"/>
</dbReference>
<dbReference type="GO" id="GO:0009098">
    <property type="term" value="P:L-leucine biosynthetic process"/>
    <property type="evidence" value="ECO:0007669"/>
    <property type="project" value="UniProtKB-UniPathway"/>
</dbReference>
<gene>
    <name evidence="15" type="primary">leuD</name>
    <name evidence="15" type="ORF">DI598_18785</name>
</gene>
<dbReference type="PANTHER" id="PTHR43345">
    <property type="entry name" value="3-ISOPROPYLMALATE DEHYDRATASE SMALL SUBUNIT 2-RELATED-RELATED"/>
    <property type="match status" value="1"/>
</dbReference>
<protein>
    <recommendedName>
        <fullName evidence="7">3-isopropylmalate dehydratase small subunit</fullName>
        <ecNumber evidence="6">4.2.1.33</ecNumber>
    </recommendedName>
    <alternativeName>
        <fullName evidence="12">Alpha-IPM isomerase</fullName>
    </alternativeName>
    <alternativeName>
        <fullName evidence="13">Isopropylmalate isomerase</fullName>
    </alternativeName>
</protein>
<sequence>MSDIIHEQKVEANQKADINTAKYESDRKIISTSIVPITLENIDTDQIIPARFLKATNRDGFGKNLFRDWRYKNDDESQPIESFPLNNKTYSGKILVAGKNFGCGSSREHAAWAIKDYGFDVVVSSFFADIFKNNALNNFLLPVQVSEQFLHKIFSAVEANPKVDIEVNLEEQTIKILDAKYADNEDGTAHFDINNYKKTCLLNGFDDIDYLLNIKDEIETYKKTRI</sequence>
<comment type="subunit">
    <text evidence="5">Heterodimer of LeuC and LeuD.</text>
</comment>
<evidence type="ECO:0000256" key="3">
    <source>
        <dbReference type="ARBA" id="ARBA00004729"/>
    </source>
</evidence>
<dbReference type="InterPro" id="IPR033940">
    <property type="entry name" value="IPMI_Swivel"/>
</dbReference>
<comment type="pathway">
    <text evidence="3">Amino-acid biosynthesis; L-leucine biosynthesis; L-leucine from 3-methyl-2-oxobutanoate: step 2/4.</text>
</comment>
<comment type="catalytic activity">
    <reaction evidence="1">
        <text>(2R,3S)-3-isopropylmalate = (2S)-2-isopropylmalate</text>
        <dbReference type="Rhea" id="RHEA:32287"/>
        <dbReference type="ChEBI" id="CHEBI:1178"/>
        <dbReference type="ChEBI" id="CHEBI:35121"/>
        <dbReference type="EC" id="4.2.1.33"/>
    </reaction>
</comment>
<evidence type="ECO:0000256" key="5">
    <source>
        <dbReference type="ARBA" id="ARBA00011271"/>
    </source>
</evidence>
<dbReference type="GO" id="GO:0003861">
    <property type="term" value="F:3-isopropylmalate dehydratase activity"/>
    <property type="evidence" value="ECO:0007669"/>
    <property type="project" value="UniProtKB-EC"/>
</dbReference>
<evidence type="ECO:0000256" key="11">
    <source>
        <dbReference type="ARBA" id="ARBA00023304"/>
    </source>
</evidence>
<proteinExistence type="inferred from homology"/>
<dbReference type="NCBIfam" id="TIGR00171">
    <property type="entry name" value="leuD"/>
    <property type="match status" value="1"/>
</dbReference>
<dbReference type="Pfam" id="PF00694">
    <property type="entry name" value="Aconitase_C"/>
    <property type="match status" value="1"/>
</dbReference>
<dbReference type="Gene3D" id="3.20.19.10">
    <property type="entry name" value="Aconitase, domain 4"/>
    <property type="match status" value="1"/>
</dbReference>
<dbReference type="InterPro" id="IPR050075">
    <property type="entry name" value="LeuD"/>
</dbReference>
<dbReference type="InterPro" id="IPR000573">
    <property type="entry name" value="AconitaseA/IPMdHydase_ssu_swvl"/>
</dbReference>
<evidence type="ECO:0000256" key="9">
    <source>
        <dbReference type="ARBA" id="ARBA00022605"/>
    </source>
</evidence>
<dbReference type="AlphaFoldDB" id="A0A2W5GCB2"/>
<dbReference type="UniPathway" id="UPA00048">
    <property type="reaction ID" value="UER00071"/>
</dbReference>
<evidence type="ECO:0000256" key="13">
    <source>
        <dbReference type="ARBA" id="ARBA00033368"/>
    </source>
</evidence>
<keyword evidence="10" id="KW-0456">Lyase</keyword>
<keyword evidence="8" id="KW-0432">Leucine biosynthesis</keyword>
<name>A0A2W5GCB2_9SPHI</name>
<evidence type="ECO:0000259" key="14">
    <source>
        <dbReference type="Pfam" id="PF00694"/>
    </source>
</evidence>
<evidence type="ECO:0000256" key="4">
    <source>
        <dbReference type="ARBA" id="ARBA00009845"/>
    </source>
</evidence>
<evidence type="ECO:0000256" key="7">
    <source>
        <dbReference type="ARBA" id="ARBA00017233"/>
    </source>
</evidence>
<evidence type="ECO:0000313" key="16">
    <source>
        <dbReference type="Proteomes" id="UP000249645"/>
    </source>
</evidence>
<evidence type="ECO:0000256" key="2">
    <source>
        <dbReference type="ARBA" id="ARBA00002695"/>
    </source>
</evidence>
<organism evidence="15 16">
    <name type="scientific">Pseudopedobacter saltans</name>
    <dbReference type="NCBI Taxonomy" id="151895"/>
    <lineage>
        <taxon>Bacteria</taxon>
        <taxon>Pseudomonadati</taxon>
        <taxon>Bacteroidota</taxon>
        <taxon>Sphingobacteriia</taxon>
        <taxon>Sphingobacteriales</taxon>
        <taxon>Sphingobacteriaceae</taxon>
        <taxon>Pseudopedobacter</taxon>
    </lineage>
</organism>
<comment type="similarity">
    <text evidence="4">Belongs to the LeuD family. LeuD type 1 subfamily.</text>
</comment>
<evidence type="ECO:0000256" key="1">
    <source>
        <dbReference type="ARBA" id="ARBA00000491"/>
    </source>
</evidence>
<reference evidence="15 16" key="1">
    <citation type="submission" date="2017-11" db="EMBL/GenBank/DDBJ databases">
        <title>Infants hospitalized years apart are colonized by the same room-sourced microbial strains.</title>
        <authorList>
            <person name="Brooks B."/>
            <person name="Olm M.R."/>
            <person name="Firek B.A."/>
            <person name="Baker R."/>
            <person name="Thomas B.C."/>
            <person name="Morowitz M.J."/>
            <person name="Banfield J.F."/>
        </authorList>
    </citation>
    <scope>NUCLEOTIDE SEQUENCE [LARGE SCALE GENOMIC DNA]</scope>
    <source>
        <strain evidence="15">S2_009_000_R2_76</strain>
    </source>
</reference>
<dbReference type="InterPro" id="IPR015928">
    <property type="entry name" value="Aconitase/3IPM_dehydase_swvl"/>
</dbReference>
<keyword evidence="11" id="KW-0100">Branched-chain amino acid biosynthesis</keyword>
<comment type="caution">
    <text evidence="15">The sequence shown here is derived from an EMBL/GenBank/DDBJ whole genome shotgun (WGS) entry which is preliminary data.</text>
</comment>
<dbReference type="EMBL" id="QFOI01000558">
    <property type="protein sequence ID" value="PZP40982.1"/>
    <property type="molecule type" value="Genomic_DNA"/>
</dbReference>
<evidence type="ECO:0000256" key="6">
    <source>
        <dbReference type="ARBA" id="ARBA00011998"/>
    </source>
</evidence>